<protein>
    <submittedName>
        <fullName evidence="2">ATPase</fullName>
    </submittedName>
</protein>
<reference evidence="2 3" key="1">
    <citation type="submission" date="2016-03" db="EMBL/GenBank/DDBJ databases">
        <title>Photobacterium proteolyticum sp. nov. a protease producing bacterium isolated from ocean sediments of Laizhou Bay.</title>
        <authorList>
            <person name="Li Y."/>
        </authorList>
    </citation>
    <scope>NUCLEOTIDE SEQUENCE [LARGE SCALE GENOMIC DNA]</scope>
    <source>
        <strain evidence="2 3">R-40508</strain>
    </source>
</reference>
<evidence type="ECO:0000313" key="3">
    <source>
        <dbReference type="Proteomes" id="UP000078503"/>
    </source>
</evidence>
<accession>A0A178K453</accession>
<proteinExistence type="predicted"/>
<comment type="caution">
    <text evidence="2">The sequence shown here is derived from an EMBL/GenBank/DDBJ whole genome shotgun (WGS) entry which is preliminary data.</text>
</comment>
<evidence type="ECO:0000256" key="1">
    <source>
        <dbReference type="SAM" id="MobiDB-lite"/>
    </source>
</evidence>
<dbReference type="STRING" id="858640.A3K86_21590"/>
<feature type="region of interest" description="Disordered" evidence="1">
    <location>
        <begin position="1"/>
        <end position="21"/>
    </location>
</feature>
<organism evidence="2 3">
    <name type="scientific">Photobacterium jeanii</name>
    <dbReference type="NCBI Taxonomy" id="858640"/>
    <lineage>
        <taxon>Bacteria</taxon>
        <taxon>Pseudomonadati</taxon>
        <taxon>Pseudomonadota</taxon>
        <taxon>Gammaproteobacteria</taxon>
        <taxon>Vibrionales</taxon>
        <taxon>Vibrionaceae</taxon>
        <taxon>Photobacterium</taxon>
    </lineage>
</organism>
<dbReference type="RefSeq" id="WP_068336478.1">
    <property type="nucleotide sequence ID" value="NZ_LVHF01000033.1"/>
</dbReference>
<dbReference type="Proteomes" id="UP000078503">
    <property type="component" value="Unassembled WGS sequence"/>
</dbReference>
<dbReference type="SUPFAM" id="SSF116734">
    <property type="entry name" value="DNA methylase specificity domain"/>
    <property type="match status" value="1"/>
</dbReference>
<gene>
    <name evidence="2" type="ORF">A3K86_21590</name>
</gene>
<sequence length="62" mass="7002">MLDIDNLSINPEDLKKEPELPIPSVEEQKAIVAELKRLEEAGELTPEILSEFMTGKRKPEQA</sequence>
<name>A0A178K453_9GAMM</name>
<keyword evidence="3" id="KW-1185">Reference proteome</keyword>
<dbReference type="OrthoDB" id="5918735at2"/>
<dbReference type="EMBL" id="LVHF01000033">
    <property type="protein sequence ID" value="OAN11524.1"/>
    <property type="molecule type" value="Genomic_DNA"/>
</dbReference>
<evidence type="ECO:0000313" key="2">
    <source>
        <dbReference type="EMBL" id="OAN11524.1"/>
    </source>
</evidence>
<dbReference type="AlphaFoldDB" id="A0A178K453"/>